<sequence length="446" mass="46855">MRRRPPAGTPALAERAAAADRFMGPARRRLERAMRRAYREGGEEALGRLVRCNKDGSKKDFAGETWRKHLDSEGGRLTDPVLREAKEVARRLDGQSVFTWIGQVLQAELADSEADDSRGALRDHRPLLCNADDFLRMVAVPRERGANFRSVDGVVTHPDGTCCSGSWHAPKKVHRGAKLEDGLCPGGGCVHKPGDDAGAPDGGGDDDEDADEDGGGGGKGGGRGRGKAAASGSKGGGAAGSAASKAGAKSGPKTHERVDNYGSEDKGAWRGTAMDGCDAKTVWLPTGDLACPRWCITYKKGKSNGRHGCFGRIWHDSVQTTVVGRAEPHNLQLLHPEQDRVLTVRENARCQGFPDYYVLVGLEEGGGHGVSTSSLQQRYLQMGNAVAPPVAAALGRCLLLAAAGAAPAGAAVVAVADEDYEAVVASCSAKGIGAFVDDYGPPEVRS</sequence>
<dbReference type="EC" id="2.1.1.37" evidence="1"/>
<dbReference type="OrthoDB" id="548912at2759"/>
<dbReference type="GO" id="GO:0044027">
    <property type="term" value="P:negative regulation of gene expression via chromosomal CpG island methylation"/>
    <property type="evidence" value="ECO:0007669"/>
    <property type="project" value="TreeGrafter"/>
</dbReference>
<evidence type="ECO:0000313" key="6">
    <source>
        <dbReference type="EMBL" id="KIY93940.1"/>
    </source>
</evidence>
<evidence type="ECO:0000256" key="5">
    <source>
        <dbReference type="SAM" id="MobiDB-lite"/>
    </source>
</evidence>
<dbReference type="InterPro" id="IPR029063">
    <property type="entry name" value="SAM-dependent_MTases_sf"/>
</dbReference>
<dbReference type="STRING" id="145388.A0A0D2MFR1"/>
<evidence type="ECO:0000256" key="4">
    <source>
        <dbReference type="ARBA" id="ARBA00022691"/>
    </source>
</evidence>
<dbReference type="KEGG" id="mng:MNEG_14022"/>
<dbReference type="Pfam" id="PF00145">
    <property type="entry name" value="DNA_methylase"/>
    <property type="match status" value="1"/>
</dbReference>
<dbReference type="InterPro" id="IPR050390">
    <property type="entry name" value="C5-Methyltransferase"/>
</dbReference>
<evidence type="ECO:0000313" key="7">
    <source>
        <dbReference type="Proteomes" id="UP000054498"/>
    </source>
</evidence>
<feature type="compositionally biased region" description="Low complexity" evidence="5">
    <location>
        <begin position="240"/>
        <end position="251"/>
    </location>
</feature>
<keyword evidence="2 6" id="KW-0489">Methyltransferase</keyword>
<name>A0A0D2MFR1_9CHLO</name>
<organism evidence="6 7">
    <name type="scientific">Monoraphidium neglectum</name>
    <dbReference type="NCBI Taxonomy" id="145388"/>
    <lineage>
        <taxon>Eukaryota</taxon>
        <taxon>Viridiplantae</taxon>
        <taxon>Chlorophyta</taxon>
        <taxon>core chlorophytes</taxon>
        <taxon>Chlorophyceae</taxon>
        <taxon>CS clade</taxon>
        <taxon>Sphaeropleales</taxon>
        <taxon>Selenastraceae</taxon>
        <taxon>Monoraphidium</taxon>
    </lineage>
</organism>
<evidence type="ECO:0000256" key="2">
    <source>
        <dbReference type="ARBA" id="ARBA00022603"/>
    </source>
</evidence>
<accession>A0A0D2MFR1</accession>
<protein>
    <recommendedName>
        <fullName evidence="1">DNA (cytosine-5-)-methyltransferase</fullName>
        <ecNumber evidence="1">2.1.1.37</ecNumber>
    </recommendedName>
</protein>
<feature type="compositionally biased region" description="Acidic residues" evidence="5">
    <location>
        <begin position="203"/>
        <end position="214"/>
    </location>
</feature>
<dbReference type="AlphaFoldDB" id="A0A0D2MFR1"/>
<dbReference type="PANTHER" id="PTHR10629">
    <property type="entry name" value="CYTOSINE-SPECIFIC METHYLTRANSFERASE"/>
    <property type="match status" value="1"/>
</dbReference>
<dbReference type="GO" id="GO:0003886">
    <property type="term" value="F:DNA (cytosine-5-)-methyltransferase activity"/>
    <property type="evidence" value="ECO:0007669"/>
    <property type="project" value="UniProtKB-EC"/>
</dbReference>
<dbReference type="GO" id="GO:0003677">
    <property type="term" value="F:DNA binding"/>
    <property type="evidence" value="ECO:0007669"/>
    <property type="project" value="TreeGrafter"/>
</dbReference>
<dbReference type="GeneID" id="25731543"/>
<evidence type="ECO:0000256" key="3">
    <source>
        <dbReference type="ARBA" id="ARBA00022679"/>
    </source>
</evidence>
<gene>
    <name evidence="6" type="ORF">MNEG_14022</name>
</gene>
<keyword evidence="3 6" id="KW-0808">Transferase</keyword>
<dbReference type="EMBL" id="KK104422">
    <property type="protein sequence ID" value="KIY93940.1"/>
    <property type="molecule type" value="Genomic_DNA"/>
</dbReference>
<keyword evidence="7" id="KW-1185">Reference proteome</keyword>
<dbReference type="GO" id="GO:0005634">
    <property type="term" value="C:nucleus"/>
    <property type="evidence" value="ECO:0007669"/>
    <property type="project" value="TreeGrafter"/>
</dbReference>
<dbReference type="RefSeq" id="XP_013892960.1">
    <property type="nucleotide sequence ID" value="XM_014037506.1"/>
</dbReference>
<proteinExistence type="predicted"/>
<dbReference type="Gene3D" id="3.90.120.10">
    <property type="entry name" value="DNA Methylase, subunit A, domain 2"/>
    <property type="match status" value="2"/>
</dbReference>
<keyword evidence="4" id="KW-0949">S-adenosyl-L-methionine</keyword>
<dbReference type="PANTHER" id="PTHR10629:SF50">
    <property type="entry name" value="DNA (CYTOSINE-5)-METHYLTRANSFERASE CMT3"/>
    <property type="match status" value="1"/>
</dbReference>
<dbReference type="SUPFAM" id="SSF53335">
    <property type="entry name" value="S-adenosyl-L-methionine-dependent methyltransferases"/>
    <property type="match status" value="1"/>
</dbReference>
<evidence type="ECO:0000256" key="1">
    <source>
        <dbReference type="ARBA" id="ARBA00011975"/>
    </source>
</evidence>
<feature type="compositionally biased region" description="Basic and acidic residues" evidence="5">
    <location>
        <begin position="253"/>
        <end position="267"/>
    </location>
</feature>
<dbReference type="GO" id="GO:0032259">
    <property type="term" value="P:methylation"/>
    <property type="evidence" value="ECO:0007669"/>
    <property type="project" value="UniProtKB-KW"/>
</dbReference>
<reference evidence="6 7" key="1">
    <citation type="journal article" date="2013" name="BMC Genomics">
        <title>Reconstruction of the lipid metabolism for the microalga Monoraphidium neglectum from its genome sequence reveals characteristics suitable for biofuel production.</title>
        <authorList>
            <person name="Bogen C."/>
            <person name="Al-Dilaimi A."/>
            <person name="Albersmeier A."/>
            <person name="Wichmann J."/>
            <person name="Grundmann M."/>
            <person name="Rupp O."/>
            <person name="Lauersen K.J."/>
            <person name="Blifernez-Klassen O."/>
            <person name="Kalinowski J."/>
            <person name="Goesmann A."/>
            <person name="Mussgnug J.H."/>
            <person name="Kruse O."/>
        </authorList>
    </citation>
    <scope>NUCLEOTIDE SEQUENCE [LARGE SCALE GENOMIC DNA]</scope>
    <source>
        <strain evidence="6 7">SAG 48.87</strain>
    </source>
</reference>
<dbReference type="InterPro" id="IPR001525">
    <property type="entry name" value="C5_MeTfrase"/>
</dbReference>
<feature type="region of interest" description="Disordered" evidence="5">
    <location>
        <begin position="194"/>
        <end position="267"/>
    </location>
</feature>
<dbReference type="Proteomes" id="UP000054498">
    <property type="component" value="Unassembled WGS sequence"/>
</dbReference>